<evidence type="ECO:0000256" key="5">
    <source>
        <dbReference type="PIRNR" id="PIRNR036945"/>
    </source>
</evidence>
<name>A0A7S1ET40_9RHOD</name>
<keyword evidence="3 5" id="KW-0804">Transcription</keyword>
<dbReference type="Pfam" id="PF11942">
    <property type="entry name" value="Spt5_N"/>
    <property type="match status" value="1"/>
</dbReference>
<dbReference type="InterPro" id="IPR017071">
    <property type="entry name" value="TF_Spt5_eukaryote"/>
</dbReference>
<feature type="compositionally biased region" description="Acidic residues" evidence="6">
    <location>
        <begin position="114"/>
        <end position="128"/>
    </location>
</feature>
<dbReference type="InterPro" id="IPR057936">
    <property type="entry name" value="KOWx_Spt5"/>
</dbReference>
<dbReference type="InterPro" id="IPR039659">
    <property type="entry name" value="SPT5"/>
</dbReference>
<evidence type="ECO:0000256" key="3">
    <source>
        <dbReference type="ARBA" id="ARBA00023163"/>
    </source>
</evidence>
<dbReference type="GO" id="GO:0003729">
    <property type="term" value="F:mRNA binding"/>
    <property type="evidence" value="ECO:0007669"/>
    <property type="project" value="TreeGrafter"/>
</dbReference>
<dbReference type="InterPro" id="IPR014722">
    <property type="entry name" value="Rib_uL2_dom2"/>
</dbReference>
<sequence>MKRNNKKDEVEDDEEEYGEEEEEDEEEEEEDVRGKGKKKRRLGDGLIEDMADVSDDEDDEDEDDGDLGIDENEDLELNTRNERGSRLRATRQMDQDEDHEDLERLVQERYGGADYDDGDYSEDGEQDGIIDQGPLPTDADPKLFAVKCKPGHEREAAICMLQKHFNMLKRGMPLGIMSVVAQEHLKGYVYVEAHKVESVKLAVSGMQLLSQYKIQMVDRKEAIEVMRVPERVNFLQKGDWVRPLRGEYAGDLAQVYAVRVGGGNERTVTVRMIPRLDYTALADRYADEDDADENGNKVKKQGKDSSARRKPQMLFDKDEAQAATRMSVSKHEDRQTTEEFLFFNGEMYRGGLLYKHFTVKSLMSGDRVEPGFEELQMFKDAEEQMQKDPENEFDEDLGLDTSTFENSKRHFFVPGDRVMFVNKELNGLTGEVVSVEDRMVRVRCEELGNEVLEGPPEDITKTFAPGSHVKVVLGERAGDVGVVVKVDGEMATVFSDETKQEYTLRASHLADSTEAIASSALRSSQKSASGSTVMYELFDLVSINRDPFYRGVVVKVEGDSFSLMGTDGNIRTLMSSEILQKIPTNRFARSIDRNRQPVKPGDSVRVVEGVHCDRVGIVKHVVRDALFFQAKDAIVNCGLLVVSSDDVVVQGIGRHISAFGLGTMSAYSQGGSHAQSALDSSRVPSSSGSNAPGAGRPPTSFGFGFNAQSPQSGARPPVKGGVGGSRDALIGQFVKIRKGQMKGLLGRVTDVSGEKVTVELDAKMKRVSILREFVVQVDRNGKPMTGDTMDTSSYASGRSNPGIKSASGYGGSMAGAGGIRGSYNGGIRNEGQYGGAMKNDWRNNSVNSSLNASADLAHIGFGYGATPARTESASYSKTPLHPYGLQTPAPYFGQQTPANYGQQTPGNYGQQTPAHYDRYEPETTNFSAGLAVAPKSPVKEQSYALTLNSAAASGLSHALSGPGLVVRKIGTTAEGVVSSRGDSSGKVSVKWTGGDEEQIVSNALEFVPVNKNEKDVLVRVMGGDSAGQNGKLIMCDVETDMALIEIGSDFINVRCSDVAKVEN</sequence>
<feature type="domain" description="KOW" evidence="7">
    <location>
        <begin position="462"/>
        <end position="489"/>
    </location>
</feature>
<dbReference type="Pfam" id="PF23042">
    <property type="entry name" value="KOW1_SPT5"/>
    <property type="match status" value="1"/>
</dbReference>
<evidence type="ECO:0000259" key="7">
    <source>
        <dbReference type="SMART" id="SM00739"/>
    </source>
</evidence>
<dbReference type="InterPro" id="IPR005100">
    <property type="entry name" value="NGN-domain"/>
</dbReference>
<feature type="domain" description="KOW" evidence="7">
    <location>
        <begin position="1011"/>
        <end position="1038"/>
    </location>
</feature>
<protein>
    <recommendedName>
        <fullName evidence="5">Transcription elongation factor SPT5</fullName>
    </recommendedName>
</protein>
<accession>A0A7S1ET40</accession>
<dbReference type="Pfam" id="PF23290">
    <property type="entry name" value="KOW5_SPT5"/>
    <property type="match status" value="1"/>
</dbReference>
<feature type="domain" description="KOW" evidence="7">
    <location>
        <begin position="727"/>
        <end position="754"/>
    </location>
</feature>
<comment type="subcellular location">
    <subcellularLocation>
        <location evidence="1 5">Nucleus</location>
    </subcellularLocation>
</comment>
<dbReference type="InterPro" id="IPR041973">
    <property type="entry name" value="KOW_Spt5_1"/>
</dbReference>
<evidence type="ECO:0000256" key="6">
    <source>
        <dbReference type="SAM" id="MobiDB-lite"/>
    </source>
</evidence>
<dbReference type="GO" id="GO:0006357">
    <property type="term" value="P:regulation of transcription by RNA polymerase II"/>
    <property type="evidence" value="ECO:0007669"/>
    <property type="project" value="InterPro"/>
</dbReference>
<dbReference type="Gene3D" id="2.30.30.30">
    <property type="match status" value="3"/>
</dbReference>
<dbReference type="PANTHER" id="PTHR11125">
    <property type="entry name" value="SUPPRESSOR OF TY 5"/>
    <property type="match status" value="1"/>
</dbReference>
<dbReference type="SUPFAM" id="SSF50104">
    <property type="entry name" value="Translation proteins SH3-like domain"/>
    <property type="match status" value="1"/>
</dbReference>
<dbReference type="InterPro" id="IPR039385">
    <property type="entry name" value="NGN_Euk"/>
</dbReference>
<dbReference type="InterPro" id="IPR005824">
    <property type="entry name" value="KOW"/>
</dbReference>
<dbReference type="CDD" id="cd06085">
    <property type="entry name" value="KOW_Spt5_5"/>
    <property type="match status" value="1"/>
</dbReference>
<dbReference type="Gene3D" id="3.30.70.940">
    <property type="entry name" value="NusG, N-terminal domain"/>
    <property type="match status" value="1"/>
</dbReference>
<evidence type="ECO:0000256" key="1">
    <source>
        <dbReference type="ARBA" id="ARBA00004123"/>
    </source>
</evidence>
<feature type="domain" description="KOW" evidence="7">
    <location>
        <begin position="234"/>
        <end position="261"/>
    </location>
</feature>
<feature type="compositionally biased region" description="Low complexity" evidence="6">
    <location>
        <begin position="684"/>
        <end position="698"/>
    </location>
</feature>
<organism evidence="8">
    <name type="scientific">Timspurckia oligopyrenoides</name>
    <dbReference type="NCBI Taxonomy" id="708627"/>
    <lineage>
        <taxon>Eukaryota</taxon>
        <taxon>Rhodophyta</taxon>
        <taxon>Bangiophyceae</taxon>
        <taxon>Porphyridiales</taxon>
        <taxon>Porphyridiaceae</taxon>
        <taxon>Timspurckia</taxon>
    </lineage>
</organism>
<feature type="region of interest" description="Disordered" evidence="6">
    <location>
        <begin position="671"/>
        <end position="722"/>
    </location>
</feature>
<evidence type="ECO:0000256" key="2">
    <source>
        <dbReference type="ARBA" id="ARBA00006956"/>
    </source>
</evidence>
<comment type="similarity">
    <text evidence="2 5">Belongs to the SPT5 family.</text>
</comment>
<dbReference type="Pfam" id="PF23291">
    <property type="entry name" value="KOW4_SPT5"/>
    <property type="match status" value="1"/>
</dbReference>
<evidence type="ECO:0000313" key="8">
    <source>
        <dbReference type="EMBL" id="CAD8822061.1"/>
    </source>
</evidence>
<feature type="region of interest" description="Disordered" evidence="6">
    <location>
        <begin position="1"/>
        <end position="136"/>
    </location>
</feature>
<feature type="region of interest" description="Disordered" evidence="6">
    <location>
        <begin position="289"/>
        <end position="330"/>
    </location>
</feature>
<dbReference type="AlphaFoldDB" id="A0A7S1ET40"/>
<proteinExistence type="inferred from homology"/>
<feature type="compositionally biased region" description="Polar residues" evidence="6">
    <location>
        <begin position="671"/>
        <end position="683"/>
    </location>
</feature>
<dbReference type="GO" id="GO:0032044">
    <property type="term" value="C:DSIF complex"/>
    <property type="evidence" value="ECO:0007669"/>
    <property type="project" value="TreeGrafter"/>
</dbReference>
<reference evidence="8" key="1">
    <citation type="submission" date="2021-01" db="EMBL/GenBank/DDBJ databases">
        <authorList>
            <person name="Corre E."/>
            <person name="Pelletier E."/>
            <person name="Niang G."/>
            <person name="Scheremetjew M."/>
            <person name="Finn R."/>
            <person name="Kale V."/>
            <person name="Holt S."/>
            <person name="Cochrane G."/>
            <person name="Meng A."/>
            <person name="Brown T."/>
            <person name="Cohen L."/>
        </authorList>
    </citation>
    <scope>NUCLEOTIDE SEQUENCE</scope>
    <source>
        <strain evidence="8">CCMP3278</strain>
    </source>
</reference>
<dbReference type="CDD" id="cd06081">
    <property type="entry name" value="KOW_Spt5_1"/>
    <property type="match status" value="1"/>
</dbReference>
<dbReference type="SMART" id="SM00739">
    <property type="entry name" value="KOW"/>
    <property type="match status" value="6"/>
</dbReference>
<evidence type="ECO:0000256" key="4">
    <source>
        <dbReference type="ARBA" id="ARBA00023242"/>
    </source>
</evidence>
<feature type="compositionally biased region" description="Acidic residues" evidence="6">
    <location>
        <begin position="10"/>
        <end position="31"/>
    </location>
</feature>
<dbReference type="EMBL" id="HBFP01009005">
    <property type="protein sequence ID" value="CAD8822061.1"/>
    <property type="molecule type" value="Transcribed_RNA"/>
</dbReference>
<dbReference type="GO" id="GO:0006368">
    <property type="term" value="P:transcription elongation by RNA polymerase II"/>
    <property type="evidence" value="ECO:0007669"/>
    <property type="project" value="TreeGrafter"/>
</dbReference>
<dbReference type="PANTHER" id="PTHR11125:SF7">
    <property type="entry name" value="TRANSCRIPTION ELONGATION FACTOR SPT5"/>
    <property type="match status" value="1"/>
</dbReference>
<dbReference type="Pfam" id="PF00467">
    <property type="entry name" value="KOW"/>
    <property type="match status" value="1"/>
</dbReference>
<dbReference type="CDD" id="cd09888">
    <property type="entry name" value="NGN_Euk"/>
    <property type="match status" value="1"/>
</dbReference>
<feature type="compositionally biased region" description="Polar residues" evidence="6">
    <location>
        <begin position="788"/>
        <end position="799"/>
    </location>
</feature>
<feature type="domain" description="KOW" evidence="7">
    <location>
        <begin position="411"/>
        <end position="438"/>
    </location>
</feature>
<dbReference type="InterPro" id="IPR036735">
    <property type="entry name" value="NGN_dom_sf"/>
</dbReference>
<feature type="domain" description="KOW" evidence="7">
    <location>
        <begin position="597"/>
        <end position="624"/>
    </location>
</feature>
<feature type="compositionally biased region" description="Acidic residues" evidence="6">
    <location>
        <begin position="46"/>
        <end position="76"/>
    </location>
</feature>
<feature type="region of interest" description="Disordered" evidence="6">
    <location>
        <begin position="781"/>
        <end position="802"/>
    </location>
</feature>
<dbReference type="InterPro" id="IPR041978">
    <property type="entry name" value="KOW_Spt5_5"/>
</dbReference>
<dbReference type="PIRSF" id="PIRSF036945">
    <property type="entry name" value="Spt5"/>
    <property type="match status" value="1"/>
</dbReference>
<dbReference type="GO" id="GO:0032784">
    <property type="term" value="P:regulation of DNA-templated transcription elongation"/>
    <property type="evidence" value="ECO:0007669"/>
    <property type="project" value="InterPro"/>
</dbReference>
<dbReference type="InterPro" id="IPR008991">
    <property type="entry name" value="Translation_prot_SH3-like_sf"/>
</dbReference>
<dbReference type="InterPro" id="IPR022581">
    <property type="entry name" value="Spt5_N"/>
</dbReference>
<gene>
    <name evidence="8" type="ORF">TOLI1172_LOCUS6457</name>
</gene>
<dbReference type="Pfam" id="PF03439">
    <property type="entry name" value="Spt5-NGN"/>
    <property type="match status" value="1"/>
</dbReference>
<dbReference type="InterPro" id="IPR041977">
    <property type="entry name" value="KOW_Spt5_4"/>
</dbReference>
<keyword evidence="4 5" id="KW-0539">Nucleus</keyword>
<dbReference type="Pfam" id="PF23037">
    <property type="entry name" value="KOWx_SPT5"/>
    <property type="match status" value="1"/>
</dbReference>